<organism evidence="2">
    <name type="scientific">marine metagenome</name>
    <dbReference type="NCBI Taxonomy" id="408172"/>
    <lineage>
        <taxon>unclassified sequences</taxon>
        <taxon>metagenomes</taxon>
        <taxon>ecological metagenomes</taxon>
    </lineage>
</organism>
<protein>
    <submittedName>
        <fullName evidence="2">Uncharacterized protein</fullName>
    </submittedName>
</protein>
<dbReference type="AlphaFoldDB" id="A0A383CWA0"/>
<reference evidence="2" key="1">
    <citation type="submission" date="2018-05" db="EMBL/GenBank/DDBJ databases">
        <authorList>
            <person name="Lanie J.A."/>
            <person name="Ng W.-L."/>
            <person name="Kazmierczak K.M."/>
            <person name="Andrzejewski T.M."/>
            <person name="Davidsen T.M."/>
            <person name="Wayne K.J."/>
            <person name="Tettelin H."/>
            <person name="Glass J.I."/>
            <person name="Rusch D."/>
            <person name="Podicherti R."/>
            <person name="Tsui H.-C.T."/>
            <person name="Winkler M.E."/>
        </authorList>
    </citation>
    <scope>NUCLEOTIDE SEQUENCE</scope>
</reference>
<keyword evidence="1" id="KW-0472">Membrane</keyword>
<evidence type="ECO:0000313" key="2">
    <source>
        <dbReference type="EMBL" id="SVE36310.1"/>
    </source>
</evidence>
<gene>
    <name evidence="2" type="ORF">METZ01_LOCUS489164</name>
</gene>
<name>A0A383CWA0_9ZZZZ</name>
<evidence type="ECO:0000256" key="1">
    <source>
        <dbReference type="SAM" id="Phobius"/>
    </source>
</evidence>
<proteinExistence type="predicted"/>
<feature type="non-terminal residue" evidence="2">
    <location>
        <position position="38"/>
    </location>
</feature>
<dbReference type="EMBL" id="UINC01212124">
    <property type="protein sequence ID" value="SVE36310.1"/>
    <property type="molecule type" value="Genomic_DNA"/>
</dbReference>
<feature type="transmembrane region" description="Helical" evidence="1">
    <location>
        <begin position="6"/>
        <end position="28"/>
    </location>
</feature>
<keyword evidence="1" id="KW-1133">Transmembrane helix</keyword>
<accession>A0A383CWA0</accession>
<keyword evidence="1" id="KW-0812">Transmembrane</keyword>
<sequence length="38" mass="4123">MKDEEFAFNLGGLLGFCIGFFPGFLAGISIPSLAWRSL</sequence>